<dbReference type="Gramene" id="OBART02G02990.1">
    <property type="protein sequence ID" value="OBART02G02990.1"/>
    <property type="gene ID" value="OBART02G02990"/>
</dbReference>
<dbReference type="EnsemblPlants" id="OBART02G02990.1">
    <property type="protein sequence ID" value="OBART02G02990.1"/>
    <property type="gene ID" value="OBART02G02990"/>
</dbReference>
<evidence type="ECO:0000313" key="2">
    <source>
        <dbReference type="Proteomes" id="UP000026960"/>
    </source>
</evidence>
<dbReference type="AlphaFoldDB" id="A0A0D3F0E8"/>
<keyword evidence="2" id="KW-1185">Reference proteome</keyword>
<dbReference type="PaxDb" id="65489-OBART02G02990.1"/>
<protein>
    <submittedName>
        <fullName evidence="1">Uncharacterized protein</fullName>
    </submittedName>
</protein>
<reference evidence="1" key="2">
    <citation type="submission" date="2015-03" db="UniProtKB">
        <authorList>
            <consortium name="EnsemblPlants"/>
        </authorList>
    </citation>
    <scope>IDENTIFICATION</scope>
</reference>
<dbReference type="Proteomes" id="UP000026960">
    <property type="component" value="Chromosome 2"/>
</dbReference>
<accession>A0A0D3F0E8</accession>
<dbReference type="HOGENOM" id="CLU_944553_0_0_1"/>
<evidence type="ECO:0000313" key="1">
    <source>
        <dbReference type="EnsemblPlants" id="OBART02G02990.1"/>
    </source>
</evidence>
<name>A0A0D3F0E8_9ORYZ</name>
<reference evidence="1" key="1">
    <citation type="journal article" date="2009" name="Rice">
        <title>De Novo Next Generation Sequencing of Plant Genomes.</title>
        <authorList>
            <person name="Rounsley S."/>
            <person name="Marri P.R."/>
            <person name="Yu Y."/>
            <person name="He R."/>
            <person name="Sisneros N."/>
            <person name="Goicoechea J.L."/>
            <person name="Lee S.J."/>
            <person name="Angelova A."/>
            <person name="Kudrna D."/>
            <person name="Luo M."/>
            <person name="Affourtit J."/>
            <person name="Desany B."/>
            <person name="Knight J."/>
            <person name="Niazi F."/>
            <person name="Egholm M."/>
            <person name="Wing R.A."/>
        </authorList>
    </citation>
    <scope>NUCLEOTIDE SEQUENCE [LARGE SCALE GENOMIC DNA]</scope>
    <source>
        <strain evidence="1">cv. IRGC 105608</strain>
    </source>
</reference>
<sequence length="332" mass="34841">MAAIHALHTLRRSSMAMQTSITEIAAGLDKGGNGNYADNTLSNAHAAEGGGAAATRYGATFSAIVPFRGYSRGNGDDNVLSTAIAPPGRGAATPRCCTIFADVVCIQGCGSAALPINSWASTGWGTIKSVAAKGDYRVTSSPFPSATTATTRHLQAATAITLRGARRRGESRAAPPAWDLGGPRKPYFRVAITACAAHAMRLLVAPSSMHGSGVLPLCDSGWGPPELGCGRIAGTTNIILDLFFFPNNVWSRDVKGLIIGDESRCQDNHRVQTSLQLEGELLPKEEGKGTRMTWVTGTPQPPGMAYTAAQGRAVSKEGWRCYGQNSAPLIIR</sequence>
<organism evidence="1">
    <name type="scientific">Oryza barthii</name>
    <dbReference type="NCBI Taxonomy" id="65489"/>
    <lineage>
        <taxon>Eukaryota</taxon>
        <taxon>Viridiplantae</taxon>
        <taxon>Streptophyta</taxon>
        <taxon>Embryophyta</taxon>
        <taxon>Tracheophyta</taxon>
        <taxon>Spermatophyta</taxon>
        <taxon>Magnoliopsida</taxon>
        <taxon>Liliopsida</taxon>
        <taxon>Poales</taxon>
        <taxon>Poaceae</taxon>
        <taxon>BOP clade</taxon>
        <taxon>Oryzoideae</taxon>
        <taxon>Oryzeae</taxon>
        <taxon>Oryzinae</taxon>
        <taxon>Oryza</taxon>
    </lineage>
</organism>
<dbReference type="STRING" id="65489.A0A0D3F0E8"/>
<proteinExistence type="predicted"/>